<organism evidence="3 4">
    <name type="scientific">Nocardia uniformis</name>
    <dbReference type="NCBI Taxonomy" id="53432"/>
    <lineage>
        <taxon>Bacteria</taxon>
        <taxon>Bacillati</taxon>
        <taxon>Actinomycetota</taxon>
        <taxon>Actinomycetes</taxon>
        <taxon>Mycobacteriales</taxon>
        <taxon>Nocardiaceae</taxon>
        <taxon>Nocardia</taxon>
    </lineage>
</organism>
<comment type="caution">
    <text evidence="3">The sequence shown here is derived from an EMBL/GenBank/DDBJ whole genome shotgun (WGS) entry which is preliminary data.</text>
</comment>
<dbReference type="Proteomes" id="UP000586827">
    <property type="component" value="Unassembled WGS sequence"/>
</dbReference>
<feature type="region of interest" description="Disordered" evidence="1">
    <location>
        <begin position="1"/>
        <end position="30"/>
    </location>
</feature>
<dbReference type="Pfam" id="PF03929">
    <property type="entry name" value="PepSY_TM"/>
    <property type="match status" value="1"/>
</dbReference>
<feature type="transmembrane region" description="Helical" evidence="2">
    <location>
        <begin position="46"/>
        <end position="69"/>
    </location>
</feature>
<protein>
    <submittedName>
        <fullName evidence="3">PepSY domain-containing protein</fullName>
    </submittedName>
</protein>
<feature type="transmembrane region" description="Helical" evidence="2">
    <location>
        <begin position="232"/>
        <end position="254"/>
    </location>
</feature>
<feature type="transmembrane region" description="Helical" evidence="2">
    <location>
        <begin position="468"/>
        <end position="487"/>
    </location>
</feature>
<sequence length="493" mass="53004">MTITESGVDATPPPSPTLDSDPPADSANSGRKAGSAFQALMLRLHFYAGVFVGPFILIAALTGALYAIAPTLENFTERGVLHTDSTGPVQPLSTQINAAAATLPKLPLVAVAPAQNTGDTTRVIFNDPTLGESERRAVFVDPVTAQPLGDSVVYGSSGALPTRTWIDHLHRDLHLGDPGRLYSELAASWMWVIALAGLVLWIRRVRARRTRSGAGWLLRPDRSRPRGRTLNWHAAVGVWILPVILLLSVTGMTWSKYAGENVSKLRAEMSWVTPAVSGKLPGTPTPIAPAGEHAEHGMPDPSAASPSATRINQVNRVFGVIRANGIEGPVEISVPAEDGVAFTAKERRMSGVYTIDSIAVNGATGEVTDVLRYSDWPLMAKFTNWGIQFHMGLMFGLLNQLLLLAVMIGLITVVVRGYLMWWRRRPTKGGNSFAVGRAPRRGVLRGVPLWLLAPFAAVSVVIGWFAPLVGLTVLGFLLVDLVVGLLARRKTPV</sequence>
<dbReference type="RefSeq" id="WP_067522865.1">
    <property type="nucleotide sequence ID" value="NZ_JABELX010000003.1"/>
</dbReference>
<name>A0A849BZ91_9NOCA</name>
<feature type="compositionally biased region" description="Low complexity" evidence="1">
    <location>
        <begin position="17"/>
        <end position="27"/>
    </location>
</feature>
<dbReference type="EMBL" id="JABELX010000003">
    <property type="protein sequence ID" value="NNH69560.1"/>
    <property type="molecule type" value="Genomic_DNA"/>
</dbReference>
<feature type="transmembrane region" description="Helical" evidence="2">
    <location>
        <begin position="401"/>
        <end position="421"/>
    </location>
</feature>
<keyword evidence="2" id="KW-0472">Membrane</keyword>
<dbReference type="InterPro" id="IPR005625">
    <property type="entry name" value="PepSY-ass_TM"/>
</dbReference>
<proteinExistence type="predicted"/>
<accession>A0A849BZ91</accession>
<evidence type="ECO:0000256" key="1">
    <source>
        <dbReference type="SAM" id="MobiDB-lite"/>
    </source>
</evidence>
<gene>
    <name evidence="3" type="ORF">HLB23_06705</name>
</gene>
<feature type="region of interest" description="Disordered" evidence="1">
    <location>
        <begin position="281"/>
        <end position="307"/>
    </location>
</feature>
<dbReference type="AlphaFoldDB" id="A0A849BZ91"/>
<evidence type="ECO:0000313" key="4">
    <source>
        <dbReference type="Proteomes" id="UP000586827"/>
    </source>
</evidence>
<evidence type="ECO:0000313" key="3">
    <source>
        <dbReference type="EMBL" id="NNH69560.1"/>
    </source>
</evidence>
<keyword evidence="2" id="KW-1133">Transmembrane helix</keyword>
<keyword evidence="4" id="KW-1185">Reference proteome</keyword>
<feature type="transmembrane region" description="Helical" evidence="2">
    <location>
        <begin position="181"/>
        <end position="202"/>
    </location>
</feature>
<dbReference type="PANTHER" id="PTHR34219">
    <property type="entry name" value="IRON-REGULATED INNER MEMBRANE PROTEIN-RELATED"/>
    <property type="match status" value="1"/>
</dbReference>
<feature type="transmembrane region" description="Helical" evidence="2">
    <location>
        <begin position="442"/>
        <end position="462"/>
    </location>
</feature>
<reference evidence="3 4" key="1">
    <citation type="submission" date="2020-05" db="EMBL/GenBank/DDBJ databases">
        <title>MicrobeNet Type strains.</title>
        <authorList>
            <person name="Nicholson A.C."/>
        </authorList>
    </citation>
    <scope>NUCLEOTIDE SEQUENCE [LARGE SCALE GENOMIC DNA]</scope>
    <source>
        <strain evidence="3 4">JCM 3224</strain>
    </source>
</reference>
<evidence type="ECO:0000256" key="2">
    <source>
        <dbReference type="SAM" id="Phobius"/>
    </source>
</evidence>
<dbReference type="PANTHER" id="PTHR34219:SF1">
    <property type="entry name" value="PEPSY DOMAIN-CONTAINING PROTEIN"/>
    <property type="match status" value="1"/>
</dbReference>
<keyword evidence="2" id="KW-0812">Transmembrane</keyword>